<keyword evidence="1" id="KW-0812">Transmembrane</keyword>
<keyword evidence="1" id="KW-1133">Transmembrane helix</keyword>
<protein>
    <submittedName>
        <fullName evidence="2">Uncharacterized protein</fullName>
    </submittedName>
</protein>
<organism evidence="2">
    <name type="scientific">Lepeophtheirus salmonis</name>
    <name type="common">Salmon louse</name>
    <name type="synonym">Caligus salmonis</name>
    <dbReference type="NCBI Taxonomy" id="72036"/>
    <lineage>
        <taxon>Eukaryota</taxon>
        <taxon>Metazoa</taxon>
        <taxon>Ecdysozoa</taxon>
        <taxon>Arthropoda</taxon>
        <taxon>Crustacea</taxon>
        <taxon>Multicrustacea</taxon>
        <taxon>Hexanauplia</taxon>
        <taxon>Copepoda</taxon>
        <taxon>Siphonostomatoida</taxon>
        <taxon>Caligidae</taxon>
        <taxon>Lepeophtheirus</taxon>
    </lineage>
</organism>
<name>A0A0K2SXP1_LEPSM</name>
<dbReference type="EMBL" id="HACA01000776">
    <property type="protein sequence ID" value="CDW18137.1"/>
    <property type="molecule type" value="Transcribed_RNA"/>
</dbReference>
<feature type="transmembrane region" description="Helical" evidence="1">
    <location>
        <begin position="20"/>
        <end position="45"/>
    </location>
</feature>
<dbReference type="AlphaFoldDB" id="A0A0K2SXP1"/>
<evidence type="ECO:0000313" key="2">
    <source>
        <dbReference type="EMBL" id="CDW18137.1"/>
    </source>
</evidence>
<sequence>MLKADFDVDFEENKSDVHSLMVVLFKLFSVLLSSNAPTMIGYISFATS</sequence>
<reference evidence="2" key="1">
    <citation type="submission" date="2014-05" db="EMBL/GenBank/DDBJ databases">
        <authorList>
            <person name="Chronopoulou M."/>
        </authorList>
    </citation>
    <scope>NUCLEOTIDE SEQUENCE</scope>
    <source>
        <tissue evidence="2">Whole organism</tissue>
    </source>
</reference>
<accession>A0A0K2SXP1</accession>
<keyword evidence="1" id="KW-0472">Membrane</keyword>
<evidence type="ECO:0000256" key="1">
    <source>
        <dbReference type="SAM" id="Phobius"/>
    </source>
</evidence>
<proteinExistence type="predicted"/>